<dbReference type="OrthoDB" id="1523452at2"/>
<dbReference type="InterPro" id="IPR014985">
    <property type="entry name" value="WbqC"/>
</dbReference>
<dbReference type="EMBL" id="JQJD01000014">
    <property type="protein sequence ID" value="KGN81999.1"/>
    <property type="molecule type" value="Genomic_DNA"/>
</dbReference>
<name>A0A0A2F0G8_PORCN</name>
<dbReference type="RefSeq" id="WP_036851035.1">
    <property type="nucleotide sequence ID" value="NZ_JQJD01000014.1"/>
</dbReference>
<keyword evidence="2" id="KW-1185">Reference proteome</keyword>
<sequence length="205" mass="24030">MIYPSKVYLPTAFLPSVAYMRYIAHADEVYIYTGESYRKQTYRNRADLMTPNGRASISIPVEKYDYPPPTTSTIHLSEHGEWRERHLRTIESSYGSSPFLEHFIDDIKGLLTLDHEHETLISYNHRWLAFLCEHLDLKLPSLTDTLPVDAVFVSEVCARDYEPESSRFERYWQVYEERWGFVPNLSVLDLLLNTGNEAILYLQSR</sequence>
<evidence type="ECO:0000313" key="2">
    <source>
        <dbReference type="Proteomes" id="UP000030125"/>
    </source>
</evidence>
<evidence type="ECO:0008006" key="3">
    <source>
        <dbReference type="Google" id="ProtNLM"/>
    </source>
</evidence>
<dbReference type="Proteomes" id="UP000030125">
    <property type="component" value="Unassembled WGS sequence"/>
</dbReference>
<accession>A0A0A2F0G8</accession>
<dbReference type="Pfam" id="PF08889">
    <property type="entry name" value="WbqC"/>
    <property type="match status" value="1"/>
</dbReference>
<organism evidence="1 2">
    <name type="scientific">Porphyromonas cangingivalis</name>
    <dbReference type="NCBI Taxonomy" id="36874"/>
    <lineage>
        <taxon>Bacteria</taxon>
        <taxon>Pseudomonadati</taxon>
        <taxon>Bacteroidota</taxon>
        <taxon>Bacteroidia</taxon>
        <taxon>Bacteroidales</taxon>
        <taxon>Porphyromonadaceae</taxon>
        <taxon>Porphyromonas</taxon>
    </lineage>
</organism>
<protein>
    <recommendedName>
        <fullName evidence="3">WbqC-like protein family protein</fullName>
    </recommendedName>
</protein>
<evidence type="ECO:0000313" key="1">
    <source>
        <dbReference type="EMBL" id="KGN81999.1"/>
    </source>
</evidence>
<reference evidence="1 2" key="1">
    <citation type="submission" date="2014-08" db="EMBL/GenBank/DDBJ databases">
        <title>Porphyromonas cangingivalis strain:COT-109_OH1386 Genome sequencing.</title>
        <authorList>
            <person name="Wallis C."/>
            <person name="Deusch O."/>
            <person name="O'Flynn C."/>
            <person name="Davis I."/>
            <person name="Jospin G."/>
            <person name="Darling A.E."/>
            <person name="Coil D.A."/>
            <person name="Alexiev A."/>
            <person name="Horsfall A."/>
            <person name="Kirkwood N."/>
            <person name="Harris S."/>
            <person name="Eisen J.A."/>
        </authorList>
    </citation>
    <scope>NUCLEOTIDE SEQUENCE [LARGE SCALE GENOMIC DNA]</scope>
    <source>
        <strain evidence="2">COT-109 OH1386</strain>
    </source>
</reference>
<dbReference type="eggNOG" id="COG0224">
    <property type="taxonomic scope" value="Bacteria"/>
</dbReference>
<dbReference type="AlphaFoldDB" id="A0A0A2F0G8"/>
<dbReference type="STRING" id="36874.HQ34_06320"/>
<proteinExistence type="predicted"/>
<gene>
    <name evidence="1" type="ORF">HQ35_03105</name>
</gene>
<comment type="caution">
    <text evidence="1">The sequence shown here is derived from an EMBL/GenBank/DDBJ whole genome shotgun (WGS) entry which is preliminary data.</text>
</comment>